<evidence type="ECO:0000313" key="3">
    <source>
        <dbReference type="Proteomes" id="UP001374535"/>
    </source>
</evidence>
<reference evidence="2 3" key="1">
    <citation type="journal article" date="2023" name="Life. Sci Alliance">
        <title>Evolutionary insights into 3D genome organization and epigenetic landscape of Vigna mungo.</title>
        <authorList>
            <person name="Junaid A."/>
            <person name="Singh B."/>
            <person name="Bhatia S."/>
        </authorList>
    </citation>
    <scope>NUCLEOTIDE SEQUENCE [LARGE SCALE GENOMIC DNA]</scope>
    <source>
        <strain evidence="2">Urdbean</strain>
    </source>
</reference>
<keyword evidence="1" id="KW-0812">Transmembrane</keyword>
<accession>A0AAQ3RXM8</accession>
<feature type="transmembrane region" description="Helical" evidence="1">
    <location>
        <begin position="73"/>
        <end position="97"/>
    </location>
</feature>
<protein>
    <submittedName>
        <fullName evidence="2">Uncharacterized protein</fullName>
    </submittedName>
</protein>
<keyword evidence="3" id="KW-1185">Reference proteome</keyword>
<name>A0AAQ3RXM8_VIGMU</name>
<dbReference type="EMBL" id="CP144696">
    <property type="protein sequence ID" value="WVZ11694.1"/>
    <property type="molecule type" value="Genomic_DNA"/>
</dbReference>
<organism evidence="2 3">
    <name type="scientific">Vigna mungo</name>
    <name type="common">Black gram</name>
    <name type="synonym">Phaseolus mungo</name>
    <dbReference type="NCBI Taxonomy" id="3915"/>
    <lineage>
        <taxon>Eukaryota</taxon>
        <taxon>Viridiplantae</taxon>
        <taxon>Streptophyta</taxon>
        <taxon>Embryophyta</taxon>
        <taxon>Tracheophyta</taxon>
        <taxon>Spermatophyta</taxon>
        <taxon>Magnoliopsida</taxon>
        <taxon>eudicotyledons</taxon>
        <taxon>Gunneridae</taxon>
        <taxon>Pentapetalae</taxon>
        <taxon>rosids</taxon>
        <taxon>fabids</taxon>
        <taxon>Fabales</taxon>
        <taxon>Fabaceae</taxon>
        <taxon>Papilionoideae</taxon>
        <taxon>50 kb inversion clade</taxon>
        <taxon>NPAAA clade</taxon>
        <taxon>indigoferoid/millettioid clade</taxon>
        <taxon>Phaseoleae</taxon>
        <taxon>Vigna</taxon>
    </lineage>
</organism>
<evidence type="ECO:0000256" key="1">
    <source>
        <dbReference type="SAM" id="Phobius"/>
    </source>
</evidence>
<keyword evidence="1" id="KW-1133">Transmembrane helix</keyword>
<gene>
    <name evidence="2" type="ORF">V8G54_016224</name>
</gene>
<dbReference type="AlphaFoldDB" id="A0AAQ3RXM8"/>
<dbReference type="Proteomes" id="UP001374535">
    <property type="component" value="Chromosome 5"/>
</dbReference>
<sequence>MATMQLSLQRPTTTLRLPCGNWAMDQMLFPVLVSAETCLKQLLVISFWIEQTILSSSTKVVVLIGDWSKVERLVILVVLKMFCLLTVKCKILLLLLLCHLTSVKMVAPLD</sequence>
<keyword evidence="1" id="KW-0472">Membrane</keyword>
<proteinExistence type="predicted"/>
<evidence type="ECO:0000313" key="2">
    <source>
        <dbReference type="EMBL" id="WVZ11694.1"/>
    </source>
</evidence>